<gene>
    <name evidence="1" type="ORF">BDP55DRAFT_654207</name>
</gene>
<dbReference type="Proteomes" id="UP001224890">
    <property type="component" value="Unassembled WGS sequence"/>
</dbReference>
<feature type="non-terminal residue" evidence="1">
    <location>
        <position position="53"/>
    </location>
</feature>
<proteinExistence type="predicted"/>
<comment type="caution">
    <text evidence="1">The sequence shown here is derived from an EMBL/GenBank/DDBJ whole genome shotgun (WGS) entry which is preliminary data.</text>
</comment>
<evidence type="ECO:0000313" key="1">
    <source>
        <dbReference type="EMBL" id="KAK1689099.1"/>
    </source>
</evidence>
<organism evidence="1 2">
    <name type="scientific">Colletotrichum godetiae</name>
    <dbReference type="NCBI Taxonomy" id="1209918"/>
    <lineage>
        <taxon>Eukaryota</taxon>
        <taxon>Fungi</taxon>
        <taxon>Dikarya</taxon>
        <taxon>Ascomycota</taxon>
        <taxon>Pezizomycotina</taxon>
        <taxon>Sordariomycetes</taxon>
        <taxon>Hypocreomycetidae</taxon>
        <taxon>Glomerellales</taxon>
        <taxon>Glomerellaceae</taxon>
        <taxon>Colletotrichum</taxon>
        <taxon>Colletotrichum acutatum species complex</taxon>
    </lineage>
</organism>
<dbReference type="RefSeq" id="XP_060432794.1">
    <property type="nucleotide sequence ID" value="XM_060574243.1"/>
</dbReference>
<dbReference type="GeneID" id="85458769"/>
<accession>A0AAJ0ARL4</accession>
<protein>
    <submittedName>
        <fullName evidence="1">Uncharacterized protein</fullName>
    </submittedName>
</protein>
<evidence type="ECO:0000313" key="2">
    <source>
        <dbReference type="Proteomes" id="UP001224890"/>
    </source>
</evidence>
<dbReference type="EMBL" id="JAHMHR010000009">
    <property type="protein sequence ID" value="KAK1689099.1"/>
    <property type="molecule type" value="Genomic_DNA"/>
</dbReference>
<sequence>MKQVSEDEMDWTRMGCLSLGAVWPCGRGRVVWWCGKRWRRRGVEPVRWGLVRV</sequence>
<reference evidence="1" key="1">
    <citation type="submission" date="2021-06" db="EMBL/GenBank/DDBJ databases">
        <title>Comparative genomics, transcriptomics and evolutionary studies reveal genomic signatures of adaptation to plant cell wall in hemibiotrophic fungi.</title>
        <authorList>
            <consortium name="DOE Joint Genome Institute"/>
            <person name="Baroncelli R."/>
            <person name="Diaz J.F."/>
            <person name="Benocci T."/>
            <person name="Peng M."/>
            <person name="Battaglia E."/>
            <person name="Haridas S."/>
            <person name="Andreopoulos W."/>
            <person name="Labutti K."/>
            <person name="Pangilinan J."/>
            <person name="Floch G.L."/>
            <person name="Makela M.R."/>
            <person name="Henrissat B."/>
            <person name="Grigoriev I.V."/>
            <person name="Crouch J.A."/>
            <person name="De Vries R.P."/>
            <person name="Sukno S.A."/>
            <person name="Thon M.R."/>
        </authorList>
    </citation>
    <scope>NUCLEOTIDE SEQUENCE</scope>
    <source>
        <strain evidence="1">CBS 193.32</strain>
    </source>
</reference>
<keyword evidence="2" id="KW-1185">Reference proteome</keyword>
<name>A0AAJ0ARL4_9PEZI</name>
<dbReference type="AlphaFoldDB" id="A0AAJ0ARL4"/>